<dbReference type="STRING" id="477245.TU94_03180"/>
<proteinExistence type="predicted"/>
<dbReference type="EMBL" id="CP010849">
    <property type="protein sequence ID" value="AJP00655.1"/>
    <property type="molecule type" value="Genomic_DNA"/>
</dbReference>
<dbReference type="HOGENOM" id="CLU_017054_0_0_11"/>
<organism evidence="2 3">
    <name type="scientific">Streptomyces cyaneogriseus subsp. noncyanogenus</name>
    <dbReference type="NCBI Taxonomy" id="477245"/>
    <lineage>
        <taxon>Bacteria</taxon>
        <taxon>Bacillati</taxon>
        <taxon>Actinomycetota</taxon>
        <taxon>Actinomycetes</taxon>
        <taxon>Kitasatosporales</taxon>
        <taxon>Streptomycetaceae</taxon>
        <taxon>Streptomyces</taxon>
    </lineage>
</organism>
<reference evidence="2 3" key="1">
    <citation type="submission" date="2015-02" db="EMBL/GenBank/DDBJ databases">
        <title>Genome sequence of thermotolerant Streptomyces cyaneogriseus subsp. Noncyanogenus NMWT1, the producer of nematocidal antibiotics nemadectin.</title>
        <authorList>
            <person name="Wang H."/>
            <person name="Li C."/>
            <person name="Xiang W."/>
            <person name="Wang X."/>
        </authorList>
    </citation>
    <scope>NUCLEOTIDE SEQUENCE [LARGE SCALE GENOMIC DNA]</scope>
    <source>
        <strain evidence="2 3">NMWT 1</strain>
    </source>
</reference>
<dbReference type="FunFam" id="3.40.50.10440:FF:000001">
    <property type="entry name" value="Dihydroxyacetone kinase, DhaK subunit"/>
    <property type="match status" value="1"/>
</dbReference>
<evidence type="ECO:0000259" key="1">
    <source>
        <dbReference type="PROSITE" id="PS51481"/>
    </source>
</evidence>
<keyword evidence="2" id="KW-0808">Transferase</keyword>
<dbReference type="OrthoDB" id="9806345at2"/>
<accession>A0A0C5FW33</accession>
<dbReference type="RefSeq" id="WP_044379025.1">
    <property type="nucleotide sequence ID" value="NZ_CP010849.1"/>
</dbReference>
<dbReference type="PROSITE" id="PS51481">
    <property type="entry name" value="DHAK"/>
    <property type="match status" value="1"/>
</dbReference>
<dbReference type="Gene3D" id="3.30.1180.20">
    <property type="entry name" value="Dihydroxyacetone kinase, domain 2"/>
    <property type="match status" value="1"/>
</dbReference>
<feature type="domain" description="DhaK" evidence="1">
    <location>
        <begin position="8"/>
        <end position="332"/>
    </location>
</feature>
<dbReference type="InterPro" id="IPR050861">
    <property type="entry name" value="Dihydroxyacetone_Kinase"/>
</dbReference>
<dbReference type="GO" id="GO:0019563">
    <property type="term" value="P:glycerol catabolic process"/>
    <property type="evidence" value="ECO:0007669"/>
    <property type="project" value="TreeGrafter"/>
</dbReference>
<sequence length="332" mass="34383">MASYFENGSDALVPDALQGFALAHADLVTLDPGHGFLLARDTAPARRVALLSGGGAGHEPMHAGYVGRGMLDAACPGRVFASPHNRQIYEASLAAARPGGVLHIVKNYTGDRINFGIAAERLAHRGVPCARVLVDDDLASDSGEVATGRRGTGGTVLVEKILGAAADAGAGLDDLQRLGSRLAARCRTLAVASAAHTSPTLGEPAFRLGPDEIEYGVGIHGERARRTAEKGPLGPLVERMTGELLAALAPEPGCTLLTLVNGLGAVTPLELYAVHGELVRVLGAHGLAPARCLVGDYATALDMRGFSLTLLVAEPSDLAHYDAPVHTAALRW</sequence>
<name>A0A0C5FW33_9ACTN</name>
<evidence type="ECO:0000313" key="2">
    <source>
        <dbReference type="EMBL" id="AJP00655.1"/>
    </source>
</evidence>
<keyword evidence="3" id="KW-1185">Reference proteome</keyword>
<dbReference type="Gene3D" id="3.40.50.10440">
    <property type="entry name" value="Dihydroxyacetone kinase, domain 1"/>
    <property type="match status" value="1"/>
</dbReference>
<protein>
    <submittedName>
        <fullName evidence="2">Dihydroxyacetone kinase</fullName>
    </submittedName>
</protein>
<evidence type="ECO:0000313" key="3">
    <source>
        <dbReference type="Proteomes" id="UP000032234"/>
    </source>
</evidence>
<dbReference type="GO" id="GO:0005829">
    <property type="term" value="C:cytosol"/>
    <property type="evidence" value="ECO:0007669"/>
    <property type="project" value="TreeGrafter"/>
</dbReference>
<dbReference type="Proteomes" id="UP000032234">
    <property type="component" value="Chromosome"/>
</dbReference>
<dbReference type="PANTHER" id="PTHR28629:SF4">
    <property type="entry name" value="TRIOKINASE_FMN CYCLASE"/>
    <property type="match status" value="1"/>
</dbReference>
<dbReference type="Pfam" id="PF02733">
    <property type="entry name" value="Dak1"/>
    <property type="match status" value="1"/>
</dbReference>
<keyword evidence="2" id="KW-0418">Kinase</keyword>
<dbReference type="GO" id="GO:0004371">
    <property type="term" value="F:glycerone kinase activity"/>
    <property type="evidence" value="ECO:0007669"/>
    <property type="project" value="InterPro"/>
</dbReference>
<dbReference type="KEGG" id="scw:TU94_03180"/>
<dbReference type="SUPFAM" id="SSF82549">
    <property type="entry name" value="DAK1/DegV-like"/>
    <property type="match status" value="1"/>
</dbReference>
<dbReference type="PANTHER" id="PTHR28629">
    <property type="entry name" value="TRIOKINASE/FMN CYCLASE"/>
    <property type="match status" value="1"/>
</dbReference>
<dbReference type="AlphaFoldDB" id="A0A0C5FW33"/>
<gene>
    <name evidence="2" type="ORF">TU94_03180</name>
</gene>
<dbReference type="PATRIC" id="fig|477245.3.peg.707"/>
<dbReference type="InterPro" id="IPR004006">
    <property type="entry name" value="DhaK_dom"/>
</dbReference>